<dbReference type="EMBL" id="JAEDAK010000009">
    <property type="protein sequence ID" value="MBH9578092.1"/>
    <property type="molecule type" value="Genomic_DNA"/>
</dbReference>
<feature type="chain" id="PRO_5037066083" description="Secreted protein" evidence="1">
    <location>
        <begin position="26"/>
        <end position="92"/>
    </location>
</feature>
<comment type="caution">
    <text evidence="2">The sequence shown here is derived from an EMBL/GenBank/DDBJ whole genome shotgun (WGS) entry which is preliminary data.</text>
</comment>
<feature type="signal peptide" evidence="1">
    <location>
        <begin position="1"/>
        <end position="25"/>
    </location>
</feature>
<name>A0A931J830_9BURK</name>
<evidence type="ECO:0000313" key="3">
    <source>
        <dbReference type="Proteomes" id="UP000613266"/>
    </source>
</evidence>
<organism evidence="2 3">
    <name type="scientific">Inhella proteolytica</name>
    <dbReference type="NCBI Taxonomy" id="2795029"/>
    <lineage>
        <taxon>Bacteria</taxon>
        <taxon>Pseudomonadati</taxon>
        <taxon>Pseudomonadota</taxon>
        <taxon>Betaproteobacteria</taxon>
        <taxon>Burkholderiales</taxon>
        <taxon>Sphaerotilaceae</taxon>
        <taxon>Inhella</taxon>
    </lineage>
</organism>
<evidence type="ECO:0000313" key="2">
    <source>
        <dbReference type="EMBL" id="MBH9578092.1"/>
    </source>
</evidence>
<evidence type="ECO:0008006" key="4">
    <source>
        <dbReference type="Google" id="ProtNLM"/>
    </source>
</evidence>
<keyword evidence="1" id="KW-0732">Signal</keyword>
<reference evidence="2" key="1">
    <citation type="submission" date="2020-12" db="EMBL/GenBank/DDBJ databases">
        <title>The genome sequence of Inhella sp. 1Y17.</title>
        <authorList>
            <person name="Liu Y."/>
        </authorList>
    </citation>
    <scope>NUCLEOTIDE SEQUENCE</scope>
    <source>
        <strain evidence="2">1Y17</strain>
    </source>
</reference>
<evidence type="ECO:0000256" key="1">
    <source>
        <dbReference type="SAM" id="SignalP"/>
    </source>
</evidence>
<dbReference type="AlphaFoldDB" id="A0A931J830"/>
<keyword evidence="3" id="KW-1185">Reference proteome</keyword>
<proteinExistence type="predicted"/>
<sequence length="92" mass="9571">MSRTTSRLADVLTFVTMAGLTFASAAALATYAPAPLHEELHAVTVLPPVEVVVPRAHQVVHQLPTVVITAKRAEQAERVAAANCAPSGTAVC</sequence>
<gene>
    <name evidence="2" type="ORF">I7X39_14390</name>
</gene>
<dbReference type="Proteomes" id="UP000613266">
    <property type="component" value="Unassembled WGS sequence"/>
</dbReference>
<accession>A0A931J830</accession>
<dbReference type="RefSeq" id="WP_198111860.1">
    <property type="nucleotide sequence ID" value="NZ_JAEDAK010000009.1"/>
</dbReference>
<protein>
    <recommendedName>
        <fullName evidence="4">Secreted protein</fullName>
    </recommendedName>
</protein>